<evidence type="ECO:0000313" key="1">
    <source>
        <dbReference type="EMBL" id="GBP21745.1"/>
    </source>
</evidence>
<reference evidence="1 2" key="1">
    <citation type="journal article" date="2019" name="Commun. Biol.">
        <title>The bagworm genome reveals a unique fibroin gene that provides high tensile strength.</title>
        <authorList>
            <person name="Kono N."/>
            <person name="Nakamura H."/>
            <person name="Ohtoshi R."/>
            <person name="Tomita M."/>
            <person name="Numata K."/>
            <person name="Arakawa K."/>
        </authorList>
    </citation>
    <scope>NUCLEOTIDE SEQUENCE [LARGE SCALE GENOMIC DNA]</scope>
</reference>
<proteinExistence type="predicted"/>
<protein>
    <submittedName>
        <fullName evidence="1">Uncharacterized protein</fullName>
    </submittedName>
</protein>
<keyword evidence="2" id="KW-1185">Reference proteome</keyword>
<evidence type="ECO:0000313" key="2">
    <source>
        <dbReference type="Proteomes" id="UP000299102"/>
    </source>
</evidence>
<accession>A0A4C1U5X8</accession>
<name>A0A4C1U5X8_EUMVA</name>
<dbReference type="Proteomes" id="UP000299102">
    <property type="component" value="Unassembled WGS sequence"/>
</dbReference>
<dbReference type="AlphaFoldDB" id="A0A4C1U5X8"/>
<dbReference type="EMBL" id="BGZK01000132">
    <property type="protein sequence ID" value="GBP21745.1"/>
    <property type="molecule type" value="Genomic_DNA"/>
</dbReference>
<organism evidence="1 2">
    <name type="scientific">Eumeta variegata</name>
    <name type="common">Bagworm moth</name>
    <name type="synonym">Eumeta japonica</name>
    <dbReference type="NCBI Taxonomy" id="151549"/>
    <lineage>
        <taxon>Eukaryota</taxon>
        <taxon>Metazoa</taxon>
        <taxon>Ecdysozoa</taxon>
        <taxon>Arthropoda</taxon>
        <taxon>Hexapoda</taxon>
        <taxon>Insecta</taxon>
        <taxon>Pterygota</taxon>
        <taxon>Neoptera</taxon>
        <taxon>Endopterygota</taxon>
        <taxon>Lepidoptera</taxon>
        <taxon>Glossata</taxon>
        <taxon>Ditrysia</taxon>
        <taxon>Tineoidea</taxon>
        <taxon>Psychidae</taxon>
        <taxon>Oiketicinae</taxon>
        <taxon>Eumeta</taxon>
    </lineage>
</organism>
<gene>
    <name evidence="1" type="ORF">EVAR_10922_1</name>
</gene>
<comment type="caution">
    <text evidence="1">The sequence shown here is derived from an EMBL/GenBank/DDBJ whole genome shotgun (WGS) entry which is preliminary data.</text>
</comment>
<sequence>MTTYSLMARMLVFPSRMLYKKGTTKEVYDIIAYLYECVTNDRQICEINSVSAHCEKRYPTCVIFKAARLMIHGSSEKHLTFCGINEIEINEAMIKIYIRTTQSRELGRDVQPGQQCVLLRLRHTCGL</sequence>